<evidence type="ECO:0000256" key="2">
    <source>
        <dbReference type="ARBA" id="ARBA00022737"/>
    </source>
</evidence>
<dbReference type="Proteomes" id="UP000716446">
    <property type="component" value="Unassembled WGS sequence"/>
</dbReference>
<dbReference type="EMBL" id="CAIJEN010000014">
    <property type="protein sequence ID" value="CAD0093226.1"/>
    <property type="molecule type" value="Genomic_DNA"/>
</dbReference>
<comment type="caution">
    <text evidence="4">The sequence shown here is derived from an EMBL/GenBank/DDBJ whole genome shotgun (WGS) entry which is preliminary data.</text>
</comment>
<proteinExistence type="predicted"/>
<accession>A0A9N8JXQ3</accession>
<dbReference type="GO" id="GO:0140359">
    <property type="term" value="F:ABC-type transporter activity"/>
    <property type="evidence" value="ECO:0007669"/>
    <property type="project" value="InterPro"/>
</dbReference>
<evidence type="ECO:0000256" key="3">
    <source>
        <dbReference type="SAM" id="MobiDB-lite"/>
    </source>
</evidence>
<organism evidence="4 5">
    <name type="scientific">Aureobasidium vineae</name>
    <dbReference type="NCBI Taxonomy" id="2773715"/>
    <lineage>
        <taxon>Eukaryota</taxon>
        <taxon>Fungi</taxon>
        <taxon>Dikarya</taxon>
        <taxon>Ascomycota</taxon>
        <taxon>Pezizomycotina</taxon>
        <taxon>Dothideomycetes</taxon>
        <taxon>Dothideomycetidae</taxon>
        <taxon>Dothideales</taxon>
        <taxon>Saccotheciaceae</taxon>
        <taxon>Aureobasidium</taxon>
    </lineage>
</organism>
<dbReference type="GO" id="GO:0005319">
    <property type="term" value="F:lipid transporter activity"/>
    <property type="evidence" value="ECO:0007669"/>
    <property type="project" value="TreeGrafter"/>
</dbReference>
<name>A0A9N8JXQ3_9PEZI</name>
<keyword evidence="5" id="KW-1185">Reference proteome</keyword>
<evidence type="ECO:0000313" key="5">
    <source>
        <dbReference type="Proteomes" id="UP000716446"/>
    </source>
</evidence>
<dbReference type="GO" id="GO:0016020">
    <property type="term" value="C:membrane"/>
    <property type="evidence" value="ECO:0007669"/>
    <property type="project" value="InterPro"/>
</dbReference>
<dbReference type="AlphaFoldDB" id="A0A9N8JXQ3"/>
<gene>
    <name evidence="4" type="ORF">AWRI4619_LOCUS7695</name>
</gene>
<protein>
    <submittedName>
        <fullName evidence="4">Uncharacterized protein</fullName>
    </submittedName>
</protein>
<sequence length="172" mass="19256">MARRMLAVGTSDYLRRKHGDSYYVHLVHKDAPHTTDAKLVEIKDWISSNFPTASIEDRSFHGQIRFEVPNRPASNMDDSSGAVDDKKGARTTIAPTDGRNGTSISALFEKLEASKEELGMEFYAVSQATLDQVFLNIVGKHNVQEEDYQKARMATGVWGKTKAWLRKTAHDA</sequence>
<dbReference type="PANTHER" id="PTHR19229:SF36">
    <property type="entry name" value="ATP-BINDING CASSETTE SUB-FAMILY A MEMBER 2"/>
    <property type="match status" value="1"/>
</dbReference>
<dbReference type="InterPro" id="IPR026082">
    <property type="entry name" value="ABCA"/>
</dbReference>
<evidence type="ECO:0000313" key="4">
    <source>
        <dbReference type="EMBL" id="CAD0093226.1"/>
    </source>
</evidence>
<feature type="region of interest" description="Disordered" evidence="3">
    <location>
        <begin position="69"/>
        <end position="92"/>
    </location>
</feature>
<dbReference type="PANTHER" id="PTHR19229">
    <property type="entry name" value="ATP-BINDING CASSETTE TRANSPORTER SUBFAMILY A ABCA"/>
    <property type="match status" value="1"/>
</dbReference>
<evidence type="ECO:0000256" key="1">
    <source>
        <dbReference type="ARBA" id="ARBA00022448"/>
    </source>
</evidence>
<keyword evidence="1" id="KW-0813">Transport</keyword>
<keyword evidence="2" id="KW-0677">Repeat</keyword>
<reference evidence="4" key="1">
    <citation type="submission" date="2020-06" db="EMBL/GenBank/DDBJ databases">
        <authorList>
            <person name="Onetto C."/>
        </authorList>
    </citation>
    <scope>NUCLEOTIDE SEQUENCE</scope>
</reference>